<dbReference type="SUPFAM" id="SSF111331">
    <property type="entry name" value="NAD kinase/diacylglycerol kinase-like"/>
    <property type="match status" value="1"/>
</dbReference>
<comment type="caution">
    <text evidence="13">The sequence shown here is derived from an EMBL/GenBank/DDBJ whole genome shotgun (WGS) entry which is preliminary data.</text>
</comment>
<dbReference type="Pfam" id="PF00781">
    <property type="entry name" value="DAGK_cat"/>
    <property type="match status" value="1"/>
</dbReference>
<dbReference type="InterPro" id="IPR050187">
    <property type="entry name" value="Lipid_Phosphate_FormReg"/>
</dbReference>
<evidence type="ECO:0000256" key="8">
    <source>
        <dbReference type="ARBA" id="ARBA00022840"/>
    </source>
</evidence>
<evidence type="ECO:0000313" key="14">
    <source>
        <dbReference type="Proteomes" id="UP000254912"/>
    </source>
</evidence>
<dbReference type="PANTHER" id="PTHR12358:SF106">
    <property type="entry name" value="LIPID KINASE YEGS"/>
    <property type="match status" value="1"/>
</dbReference>
<dbReference type="InterPro" id="IPR016064">
    <property type="entry name" value="NAD/diacylglycerol_kinase_sf"/>
</dbReference>
<evidence type="ECO:0000256" key="7">
    <source>
        <dbReference type="ARBA" id="ARBA00022777"/>
    </source>
</evidence>
<dbReference type="PANTHER" id="PTHR12358">
    <property type="entry name" value="SPHINGOSINE KINASE"/>
    <property type="match status" value="1"/>
</dbReference>
<accession>A0A288Q9B1</accession>
<dbReference type="InterPro" id="IPR001206">
    <property type="entry name" value="Diacylglycerol_kinase_cat_dom"/>
</dbReference>
<keyword evidence="8" id="KW-0067">ATP-binding</keyword>
<dbReference type="NCBIfam" id="TIGR00147">
    <property type="entry name" value="YegS/Rv2252/BmrU family lipid kinase"/>
    <property type="match status" value="1"/>
</dbReference>
<dbReference type="InterPro" id="IPR005218">
    <property type="entry name" value="Diacylglycerol/lipid_kinase"/>
</dbReference>
<dbReference type="Gene3D" id="2.60.200.40">
    <property type="match status" value="1"/>
</dbReference>
<evidence type="ECO:0000313" key="13">
    <source>
        <dbReference type="EMBL" id="RDL12028.1"/>
    </source>
</evidence>
<comment type="similarity">
    <text evidence="2">Belongs to the diacylglycerol/lipid kinase family.</text>
</comment>
<name>A0A288Q9B1_9LACO</name>
<evidence type="ECO:0000256" key="2">
    <source>
        <dbReference type="ARBA" id="ARBA00005983"/>
    </source>
</evidence>
<dbReference type="Proteomes" id="UP000254912">
    <property type="component" value="Unassembled WGS sequence"/>
</dbReference>
<keyword evidence="11" id="KW-0594">Phospholipid biosynthesis</keyword>
<keyword evidence="14" id="KW-1185">Reference proteome</keyword>
<keyword evidence="12" id="KW-1208">Phospholipid metabolism</keyword>
<dbReference type="GO" id="GO:0005886">
    <property type="term" value="C:plasma membrane"/>
    <property type="evidence" value="ECO:0007669"/>
    <property type="project" value="TreeGrafter"/>
</dbReference>
<comment type="cofactor">
    <cofactor evidence="1">
        <name>Mg(2+)</name>
        <dbReference type="ChEBI" id="CHEBI:18420"/>
    </cofactor>
</comment>
<evidence type="ECO:0000256" key="12">
    <source>
        <dbReference type="ARBA" id="ARBA00023264"/>
    </source>
</evidence>
<dbReference type="SMART" id="SM00046">
    <property type="entry name" value="DAGKc"/>
    <property type="match status" value="1"/>
</dbReference>
<keyword evidence="10" id="KW-0443">Lipid metabolism</keyword>
<evidence type="ECO:0000256" key="11">
    <source>
        <dbReference type="ARBA" id="ARBA00023209"/>
    </source>
</evidence>
<gene>
    <name evidence="13" type="ORF">DFP99_0454</name>
</gene>
<organism evidence="13 14">
    <name type="scientific">Weissella soli</name>
    <dbReference type="NCBI Taxonomy" id="155866"/>
    <lineage>
        <taxon>Bacteria</taxon>
        <taxon>Bacillati</taxon>
        <taxon>Bacillota</taxon>
        <taxon>Bacilli</taxon>
        <taxon>Lactobacillales</taxon>
        <taxon>Lactobacillaceae</taxon>
        <taxon>Weissella</taxon>
    </lineage>
</organism>
<dbReference type="Pfam" id="PF19279">
    <property type="entry name" value="YegS_C"/>
    <property type="match status" value="1"/>
</dbReference>
<evidence type="ECO:0000256" key="5">
    <source>
        <dbReference type="ARBA" id="ARBA00022723"/>
    </source>
</evidence>
<keyword evidence="4" id="KW-0808">Transferase</keyword>
<dbReference type="Gene3D" id="3.40.50.10330">
    <property type="entry name" value="Probable inorganic polyphosphate/atp-NAD kinase, domain 1"/>
    <property type="match status" value="1"/>
</dbReference>
<evidence type="ECO:0000256" key="9">
    <source>
        <dbReference type="ARBA" id="ARBA00022842"/>
    </source>
</evidence>
<dbReference type="GO" id="GO:0008654">
    <property type="term" value="P:phospholipid biosynthetic process"/>
    <property type="evidence" value="ECO:0007669"/>
    <property type="project" value="UniProtKB-KW"/>
</dbReference>
<evidence type="ECO:0000256" key="4">
    <source>
        <dbReference type="ARBA" id="ARBA00022679"/>
    </source>
</evidence>
<keyword evidence="7 13" id="KW-0418">Kinase</keyword>
<dbReference type="GO" id="GO:0005524">
    <property type="term" value="F:ATP binding"/>
    <property type="evidence" value="ECO:0007669"/>
    <property type="project" value="UniProtKB-KW"/>
</dbReference>
<reference evidence="13 14" key="1">
    <citation type="submission" date="2018-07" db="EMBL/GenBank/DDBJ databases">
        <title>Genomic Encyclopedia of Type Strains, Phase III (KMG-III): the genomes of soil and plant-associated and newly described type strains.</title>
        <authorList>
            <person name="Whitman W."/>
        </authorList>
    </citation>
    <scope>NUCLEOTIDE SEQUENCE [LARGE SCALE GENOMIC DNA]</scope>
    <source>
        <strain evidence="13 14">CECT 7031</strain>
    </source>
</reference>
<sequence length="316" mass="35146">MSDYIFLINPSARSGKATKLWPVIETYLKEHRCHYTFRISQRLGDIANWTAWYALHGLPDNTYLVVVGGDGTLNEALNGILHAKPAAQLPLAYIPAGSGNDFARAHGLPSTPLAALEMILNTTATQPPKLVDIGVYADSLTKQPAYFVNNIGIGFDALAVFNTNHSRSKKVLNALGLGKLAYLTSIVKTLVHQVPFTLDVYVNGQHTRVHQAYLLTLSNHPYFGGGVKILPDANPTDGLLDLVVIEKQATMRRLIWILVKILTGNPYEQLPEVHRWTNAKIHLRTDEINYAHADGEELCRQAINLEFTTQPYPFWL</sequence>
<evidence type="ECO:0000256" key="10">
    <source>
        <dbReference type="ARBA" id="ARBA00023098"/>
    </source>
</evidence>
<dbReference type="PROSITE" id="PS50146">
    <property type="entry name" value="DAGK"/>
    <property type="match status" value="1"/>
</dbReference>
<dbReference type="EMBL" id="QRAS01000001">
    <property type="protein sequence ID" value="RDL12028.1"/>
    <property type="molecule type" value="Genomic_DNA"/>
</dbReference>
<proteinExistence type="inferred from homology"/>
<dbReference type="InterPro" id="IPR017438">
    <property type="entry name" value="ATP-NAD_kinase_N"/>
</dbReference>
<evidence type="ECO:0000256" key="3">
    <source>
        <dbReference type="ARBA" id="ARBA00022516"/>
    </source>
</evidence>
<dbReference type="RefSeq" id="WP_070230086.1">
    <property type="nucleotide sequence ID" value="NZ_BJYO01000002.1"/>
</dbReference>
<keyword evidence="6" id="KW-0547">Nucleotide-binding</keyword>
<protein>
    <submittedName>
        <fullName evidence="13">YegS/Rv2252/BmrU family lipid kinase</fullName>
    </submittedName>
</protein>
<evidence type="ECO:0000256" key="6">
    <source>
        <dbReference type="ARBA" id="ARBA00022741"/>
    </source>
</evidence>
<keyword evidence="5" id="KW-0479">Metal-binding</keyword>
<dbReference type="GO" id="GO:0016301">
    <property type="term" value="F:kinase activity"/>
    <property type="evidence" value="ECO:0007669"/>
    <property type="project" value="UniProtKB-KW"/>
</dbReference>
<dbReference type="GeneID" id="94546024"/>
<evidence type="ECO:0000256" key="1">
    <source>
        <dbReference type="ARBA" id="ARBA00001946"/>
    </source>
</evidence>
<dbReference type="GO" id="GO:0046872">
    <property type="term" value="F:metal ion binding"/>
    <property type="evidence" value="ECO:0007669"/>
    <property type="project" value="UniProtKB-KW"/>
</dbReference>
<dbReference type="InterPro" id="IPR045540">
    <property type="entry name" value="YegS/DAGK_C"/>
</dbReference>
<keyword evidence="9" id="KW-0460">Magnesium</keyword>
<keyword evidence="3" id="KW-0444">Lipid biosynthesis</keyword>
<dbReference type="KEGG" id="wso:WSWS_00826"/>
<dbReference type="AlphaFoldDB" id="A0A288Q9B1"/>